<comment type="caution">
    <text evidence="6">The sequence shown here is derived from an EMBL/GenBank/DDBJ whole genome shotgun (WGS) entry which is preliminary data.</text>
</comment>
<feature type="compositionally biased region" description="Low complexity" evidence="5">
    <location>
        <begin position="52"/>
        <end position="68"/>
    </location>
</feature>
<keyword evidence="7" id="KW-1185">Reference proteome</keyword>
<protein>
    <submittedName>
        <fullName evidence="6">Uncharacterized protein</fullName>
    </submittedName>
</protein>
<evidence type="ECO:0000313" key="7">
    <source>
        <dbReference type="Proteomes" id="UP000824219"/>
    </source>
</evidence>
<sequence length="490" mass="56147">MNFGKAAKEKKKTQSDQQDLMRNTQVSADKELRQVGVRKSHNSNLEEYDKVSPGPSQSVLRSSSSPLPRSKDLRVTFQQENPNSFPRTKSKQKASPLLWSTEKQSVLTPTRSTPEIGSLYLDSDTTEGTNKPWDMNFRDVVLSRTEMNHPLAEADTELESRTDRLLRLTRDLYEVTHLPDAAMELFEMRQEERSPKFQPCMNSLLQSDKQETRQTPKQQLKKQGIFPESPGSPVPGPAVQLYGPDVCTVLRSLLDLVDEHWSGQFSLHLNLNFMVKAILLLLPLTNPVPSPQPEDKKVGGNNDEQKGKQESRVWWDVEKSRRLKSRVVNEQCGDEEWESCGEQPPAFGVSEVRRLKRQLAKTQHEQEWLKTRLITALKENFILREEKMKIIASLKSDTRLLDLGEHLDRETQVLRQQNKLLKQLERTLHLLQDNHRSLCPPEGAIFQMWITAIADNGDADAHIWLVNRGSATQQRCENFSKGLLMKTRPC</sequence>
<keyword evidence="3 4" id="KW-0175">Coiled coil</keyword>
<proteinExistence type="predicted"/>
<dbReference type="InterPro" id="IPR055320">
    <property type="entry name" value="CEP72-like"/>
</dbReference>
<dbReference type="OrthoDB" id="676979at2759"/>
<keyword evidence="1" id="KW-0433">Leucine-rich repeat</keyword>
<dbReference type="PANTHER" id="PTHR23311:SF5">
    <property type="entry name" value="CENTROSOMAL PROTEIN OF 72 KDA"/>
    <property type="match status" value="1"/>
</dbReference>
<evidence type="ECO:0000256" key="3">
    <source>
        <dbReference type="ARBA" id="ARBA00023054"/>
    </source>
</evidence>
<feature type="region of interest" description="Disordered" evidence="5">
    <location>
        <begin position="290"/>
        <end position="311"/>
    </location>
</feature>
<organism evidence="6 7">
    <name type="scientific">Hemibagrus wyckioides</name>
    <dbReference type="NCBI Taxonomy" id="337641"/>
    <lineage>
        <taxon>Eukaryota</taxon>
        <taxon>Metazoa</taxon>
        <taxon>Chordata</taxon>
        <taxon>Craniata</taxon>
        <taxon>Vertebrata</taxon>
        <taxon>Euteleostomi</taxon>
        <taxon>Actinopterygii</taxon>
        <taxon>Neopterygii</taxon>
        <taxon>Teleostei</taxon>
        <taxon>Ostariophysi</taxon>
        <taxon>Siluriformes</taxon>
        <taxon>Bagridae</taxon>
        <taxon>Hemibagrus</taxon>
    </lineage>
</organism>
<feature type="region of interest" description="Disordered" evidence="5">
    <location>
        <begin position="1"/>
        <end position="99"/>
    </location>
</feature>
<feature type="compositionally biased region" description="Polar residues" evidence="5">
    <location>
        <begin position="15"/>
        <end position="27"/>
    </location>
</feature>
<name>A0A9D3N333_9TELE</name>
<reference evidence="6 7" key="1">
    <citation type="submission" date="2021-06" db="EMBL/GenBank/DDBJ databases">
        <title>Chromosome-level genome assembly of the red-tail catfish (Hemibagrus wyckioides).</title>
        <authorList>
            <person name="Shao F."/>
        </authorList>
    </citation>
    <scope>NUCLEOTIDE SEQUENCE [LARGE SCALE GENOMIC DNA]</scope>
    <source>
        <strain evidence="6">EC202008001</strain>
        <tissue evidence="6">Blood</tissue>
    </source>
</reference>
<dbReference type="EMBL" id="JAHKSW010000027">
    <property type="protein sequence ID" value="KAG7315106.1"/>
    <property type="molecule type" value="Genomic_DNA"/>
</dbReference>
<keyword evidence="2" id="KW-0677">Repeat</keyword>
<feature type="coiled-coil region" evidence="4">
    <location>
        <begin position="407"/>
        <end position="434"/>
    </location>
</feature>
<evidence type="ECO:0000256" key="5">
    <source>
        <dbReference type="SAM" id="MobiDB-lite"/>
    </source>
</evidence>
<evidence type="ECO:0000256" key="1">
    <source>
        <dbReference type="ARBA" id="ARBA00022614"/>
    </source>
</evidence>
<evidence type="ECO:0000256" key="2">
    <source>
        <dbReference type="ARBA" id="ARBA00022737"/>
    </source>
</evidence>
<dbReference type="AlphaFoldDB" id="A0A9D3N333"/>
<dbReference type="Proteomes" id="UP000824219">
    <property type="component" value="Linkage Group LG27"/>
</dbReference>
<dbReference type="PANTHER" id="PTHR23311">
    <property type="entry name" value="HEAT SHOCK REGULATED 2"/>
    <property type="match status" value="1"/>
</dbReference>
<feature type="compositionally biased region" description="Basic and acidic residues" evidence="5">
    <location>
        <begin position="293"/>
        <end position="311"/>
    </location>
</feature>
<evidence type="ECO:0000256" key="4">
    <source>
        <dbReference type="SAM" id="Coils"/>
    </source>
</evidence>
<feature type="compositionally biased region" description="Polar residues" evidence="5">
    <location>
        <begin position="76"/>
        <end position="87"/>
    </location>
</feature>
<evidence type="ECO:0000313" key="6">
    <source>
        <dbReference type="EMBL" id="KAG7315106.1"/>
    </source>
</evidence>
<accession>A0A9D3N333</accession>
<gene>
    <name evidence="6" type="ORF">KOW79_021194</name>
</gene>
<feature type="region of interest" description="Disordered" evidence="5">
    <location>
        <begin position="207"/>
        <end position="232"/>
    </location>
</feature>